<proteinExistence type="predicted"/>
<reference evidence="2 3" key="1">
    <citation type="submission" date="2018-01" db="EMBL/GenBank/DDBJ databases">
        <title>Co-occurrence of chitin degradation, pigmentation and bioactivity in marine Pseudoalteromonas.</title>
        <authorList>
            <person name="Paulsen S."/>
            <person name="Gram L."/>
            <person name="Machado H."/>
        </authorList>
    </citation>
    <scope>NUCLEOTIDE SEQUENCE [LARGE SCALE GENOMIC DNA]</scope>
    <source>
        <strain evidence="2 3">S3663</strain>
    </source>
</reference>
<dbReference type="AlphaFoldDB" id="A0A5R9PZX2"/>
<dbReference type="InterPro" id="IPR018728">
    <property type="entry name" value="DUF2268"/>
</dbReference>
<dbReference type="RefSeq" id="WP_138483937.1">
    <property type="nucleotide sequence ID" value="NZ_PPSW01000033.1"/>
</dbReference>
<dbReference type="Proteomes" id="UP000309186">
    <property type="component" value="Unassembled WGS sequence"/>
</dbReference>
<gene>
    <name evidence="2" type="ORF">C1E24_18280</name>
</gene>
<dbReference type="OrthoDB" id="69012at2"/>
<dbReference type="EMBL" id="PPSW01000033">
    <property type="protein sequence ID" value="TLX45539.1"/>
    <property type="molecule type" value="Genomic_DNA"/>
</dbReference>
<comment type="caution">
    <text evidence="2">The sequence shown here is derived from an EMBL/GenBank/DDBJ whole genome shotgun (WGS) entry which is preliminary data.</text>
</comment>
<evidence type="ECO:0000313" key="2">
    <source>
        <dbReference type="EMBL" id="TLX45539.1"/>
    </source>
</evidence>
<organism evidence="2 3">
    <name type="scientific">Pseudoalteromonas phenolica</name>
    <dbReference type="NCBI Taxonomy" id="161398"/>
    <lineage>
        <taxon>Bacteria</taxon>
        <taxon>Pseudomonadati</taxon>
        <taxon>Pseudomonadota</taxon>
        <taxon>Gammaproteobacteria</taxon>
        <taxon>Alteromonadales</taxon>
        <taxon>Pseudoalteromonadaceae</taxon>
        <taxon>Pseudoalteromonas</taxon>
    </lineage>
</organism>
<dbReference type="Pfam" id="PF10026">
    <property type="entry name" value="DUF2268"/>
    <property type="match status" value="1"/>
</dbReference>
<protein>
    <recommendedName>
        <fullName evidence="1">DUF2268 domain-containing protein</fullName>
    </recommendedName>
</protein>
<evidence type="ECO:0000259" key="1">
    <source>
        <dbReference type="Pfam" id="PF10026"/>
    </source>
</evidence>
<sequence length="212" mass="23843">MPTNITILNASGKFDHIFKLLESKAQGSLVEISSYIALPDIDIVISPCSQDYKNNSGILGCVSTPYVVDILLDAERKDLVNIINRELIAVMAHELHHVIRSSVTGKDDTLLQHLVTEGLACHFESEFSNQASLTLFNDIKQYAWRDLYQQMQPHLSDTQFDYTIYFAGKDQSKFPNRAGYWVGFNLVAEYIKKHGGCAVTHAHIKAEELVNI</sequence>
<accession>A0A5R9PZX2</accession>
<feature type="domain" description="DUF2268" evidence="1">
    <location>
        <begin position="31"/>
        <end position="210"/>
    </location>
</feature>
<evidence type="ECO:0000313" key="3">
    <source>
        <dbReference type="Proteomes" id="UP000309186"/>
    </source>
</evidence>
<name>A0A5R9PZX2_9GAMM</name>